<feature type="compositionally biased region" description="Basic and acidic residues" evidence="1">
    <location>
        <begin position="132"/>
        <end position="154"/>
    </location>
</feature>
<dbReference type="AlphaFoldDB" id="A0AAV7EPE3"/>
<evidence type="ECO:0000313" key="3">
    <source>
        <dbReference type="Proteomes" id="UP000825729"/>
    </source>
</evidence>
<proteinExistence type="predicted"/>
<keyword evidence="3" id="KW-1185">Reference proteome</keyword>
<dbReference type="EMBL" id="JAINDJ010000004">
    <property type="protein sequence ID" value="KAG9450434.1"/>
    <property type="molecule type" value="Genomic_DNA"/>
</dbReference>
<feature type="region of interest" description="Disordered" evidence="1">
    <location>
        <begin position="222"/>
        <end position="241"/>
    </location>
</feature>
<evidence type="ECO:0000256" key="1">
    <source>
        <dbReference type="SAM" id="MobiDB-lite"/>
    </source>
</evidence>
<evidence type="ECO:0000313" key="2">
    <source>
        <dbReference type="EMBL" id="KAG9450434.1"/>
    </source>
</evidence>
<reference evidence="2 3" key="1">
    <citation type="submission" date="2021-07" db="EMBL/GenBank/DDBJ databases">
        <title>The Aristolochia fimbriata genome: insights into angiosperm evolution, floral development and chemical biosynthesis.</title>
        <authorList>
            <person name="Jiao Y."/>
        </authorList>
    </citation>
    <scope>NUCLEOTIDE SEQUENCE [LARGE SCALE GENOMIC DNA]</scope>
    <source>
        <strain evidence="2">IBCAS-2021</strain>
        <tissue evidence="2">Leaf</tissue>
    </source>
</reference>
<protein>
    <submittedName>
        <fullName evidence="2">Uncharacterized protein</fullName>
    </submittedName>
</protein>
<feature type="compositionally biased region" description="Basic and acidic residues" evidence="1">
    <location>
        <begin position="222"/>
        <end position="232"/>
    </location>
</feature>
<organism evidence="2 3">
    <name type="scientific">Aristolochia fimbriata</name>
    <name type="common">White veined hardy Dutchman's pipe vine</name>
    <dbReference type="NCBI Taxonomy" id="158543"/>
    <lineage>
        <taxon>Eukaryota</taxon>
        <taxon>Viridiplantae</taxon>
        <taxon>Streptophyta</taxon>
        <taxon>Embryophyta</taxon>
        <taxon>Tracheophyta</taxon>
        <taxon>Spermatophyta</taxon>
        <taxon>Magnoliopsida</taxon>
        <taxon>Magnoliidae</taxon>
        <taxon>Piperales</taxon>
        <taxon>Aristolochiaceae</taxon>
        <taxon>Aristolochia</taxon>
    </lineage>
</organism>
<sequence length="505" mass="56683">MTLFLAATGFSVGTVPSLPASARRGWRRSPSVCELVRQLAEERDLVGRAGIHEEVKRVHPLPPPGRRAVEHAHPVSHGDGNDLVYEENAGVADGFLRGRRRGSFHGDTDAESPESVVHERHRKERSGGYPQAREKEPDRHPENDDQSQERRGFLHEPAVVEDDGLRKLIARDRLQPRVRRHDVALPAELHERKIRLPVTESNFGRRSFSKVFAECGGLDRSNENPRVSDESRGPTLISTDLRPHDQIGSQVLLQKGFHHHPGIRRQHAPLPTRGEDAPRLRVQVHGVELGEDRSSDGLDVGDLHPHKAREDENLYACGFRDEVVEDPGEWGGQEKGEEPQQATHLEGHESEVREGTPATEEGAVHVRHHRVFLPPDGVAPLHRRKLPPSFCSHIYIRYLPLISTSSDQMRKKLTARGREGGRELLVAMETRDVNAPRSPPKAASFYLLRFHRGRSDKNYRGFRRVCVFVGSLMHACVHILKMSLGYIIMALASSTLDFGAVRDPS</sequence>
<name>A0AAV7EPE3_ARIFI</name>
<accession>A0AAV7EPE3</accession>
<dbReference type="Proteomes" id="UP000825729">
    <property type="component" value="Unassembled WGS sequence"/>
</dbReference>
<feature type="compositionally biased region" description="Basic and acidic residues" evidence="1">
    <location>
        <begin position="345"/>
        <end position="354"/>
    </location>
</feature>
<gene>
    <name evidence="2" type="ORF">H6P81_010399</name>
</gene>
<feature type="region of interest" description="Disordered" evidence="1">
    <location>
        <begin position="325"/>
        <end position="362"/>
    </location>
</feature>
<comment type="caution">
    <text evidence="2">The sequence shown here is derived from an EMBL/GenBank/DDBJ whole genome shotgun (WGS) entry which is preliminary data.</text>
</comment>
<feature type="region of interest" description="Disordered" evidence="1">
    <location>
        <begin position="100"/>
        <end position="158"/>
    </location>
</feature>